<reference evidence="2 3" key="1">
    <citation type="submission" date="2019-07" db="EMBL/GenBank/DDBJ databases">
        <title>Quadrisphaera sp. strain DD2A genome sequencing and assembly.</title>
        <authorList>
            <person name="Kim I."/>
        </authorList>
    </citation>
    <scope>NUCLEOTIDE SEQUENCE [LARGE SCALE GENOMIC DNA]</scope>
    <source>
        <strain evidence="2 3">DD2A</strain>
    </source>
</reference>
<organism evidence="2 3">
    <name type="scientific">Quadrisphaera setariae</name>
    <dbReference type="NCBI Taxonomy" id="2593304"/>
    <lineage>
        <taxon>Bacteria</taxon>
        <taxon>Bacillati</taxon>
        <taxon>Actinomycetota</taxon>
        <taxon>Actinomycetes</taxon>
        <taxon>Kineosporiales</taxon>
        <taxon>Kineosporiaceae</taxon>
        <taxon>Quadrisphaera</taxon>
    </lineage>
</organism>
<protein>
    <submittedName>
        <fullName evidence="2">Uncharacterized protein</fullName>
    </submittedName>
</protein>
<comment type="caution">
    <text evidence="2">The sequence shown here is derived from an EMBL/GenBank/DDBJ whole genome shotgun (WGS) entry which is preliminary data.</text>
</comment>
<dbReference type="Proteomes" id="UP000321234">
    <property type="component" value="Unassembled WGS sequence"/>
</dbReference>
<evidence type="ECO:0000313" key="2">
    <source>
        <dbReference type="EMBL" id="TXR52522.1"/>
    </source>
</evidence>
<dbReference type="RefSeq" id="WP_147927952.1">
    <property type="nucleotide sequence ID" value="NZ_VKAC01000013.1"/>
</dbReference>
<evidence type="ECO:0000256" key="1">
    <source>
        <dbReference type="SAM" id="MobiDB-lite"/>
    </source>
</evidence>
<gene>
    <name evidence="2" type="ORF">FMM08_18875</name>
</gene>
<evidence type="ECO:0000313" key="3">
    <source>
        <dbReference type="Proteomes" id="UP000321234"/>
    </source>
</evidence>
<dbReference type="OrthoDB" id="5094704at2"/>
<name>A0A5C8Z351_9ACTN</name>
<accession>A0A5C8Z351</accession>
<dbReference type="AlphaFoldDB" id="A0A5C8Z351"/>
<proteinExistence type="predicted"/>
<feature type="region of interest" description="Disordered" evidence="1">
    <location>
        <begin position="353"/>
        <end position="393"/>
    </location>
</feature>
<sequence>MALPVVVALVVVGALLVAGVTATSLSSIGSATSLRASVQSQAAAEAGLAAAQAAIVAAPVGGPLLCTYSSSAPPVFSVQVAYGAGVAGAPACPAPAGALGGVGAGAALLVSTGRAATGGSQGVTAGDVRRLQAVLTAPAAGAPPAASSGGAGGAGTTALALFGQRGVTAQNLLEVAASAPGAEDGDVYADSGGVSCLSSASVEGTVLSQSDITLPNRCTVSAVWSAGRVAVQDATVRGDVFAASTSTDAGAPAVRLTNSSARVGGNVYTNGAVRVSDASVGGSVLSTASTITMTNRPAVGGSTYGALGILLDQGSVGMDAVSTRGSLPDPQNPGAVVGGDAVAAGCISSRVTVRGTTSPPASRTGAACGANAPATSAPVLPERPHNPAGVPTTALPTAVAAPPRLAFPTLPSRPVGGRDPLDAWRAAGWQVEVFSGAGSCTAAFDHLARAVQPATAEGAAWAAAPLAVVVRDCSQPLQLDGGNKALLRGSDTLTLLNDLAVISDAGITNQNASGIASSAAGHDRDLYWIVPSDSPAVSASAFPSCSGTGSLVPSGLRNLKDVRWFLYTPCAVSGSNPVGAATTPLRGSVYGGSVSLSSLSMRFTPLAVPGLSGGGVTSSANSPVSATAPPTSSGGWILADVRDVSNR</sequence>
<keyword evidence="3" id="KW-1185">Reference proteome</keyword>
<dbReference type="EMBL" id="VKAC01000013">
    <property type="protein sequence ID" value="TXR52522.1"/>
    <property type="molecule type" value="Genomic_DNA"/>
</dbReference>